<accession>A0A4V6DE74</accession>
<evidence type="ECO:0000313" key="2">
    <source>
        <dbReference type="EMBL" id="TKW32146.1"/>
    </source>
</evidence>
<dbReference type="Proteomes" id="UP000298652">
    <property type="component" value="Chromosome 2"/>
</dbReference>
<dbReference type="GO" id="GO:0000278">
    <property type="term" value="P:mitotic cell cycle"/>
    <property type="evidence" value="ECO:0007669"/>
    <property type="project" value="TreeGrafter"/>
</dbReference>
<proteinExistence type="predicted"/>
<dbReference type="AlphaFoldDB" id="A0A4V6DE74"/>
<dbReference type="Gramene" id="TKW32146">
    <property type="protein sequence ID" value="TKW32146"/>
    <property type="gene ID" value="SEVIR_2G150800v2"/>
</dbReference>
<dbReference type="GO" id="GO:0006281">
    <property type="term" value="P:DNA repair"/>
    <property type="evidence" value="ECO:0007669"/>
    <property type="project" value="TreeGrafter"/>
</dbReference>
<evidence type="ECO:0000259" key="1">
    <source>
        <dbReference type="Pfam" id="PF12341"/>
    </source>
</evidence>
<protein>
    <recommendedName>
        <fullName evidence="1">WDHD1/CFT4 second beta-propeller domain-containing protein</fullName>
    </recommendedName>
</protein>
<dbReference type="GO" id="GO:0006261">
    <property type="term" value="P:DNA-templated DNA replication"/>
    <property type="evidence" value="ECO:0007669"/>
    <property type="project" value="TreeGrafter"/>
</dbReference>
<sequence>MHILSVSGPVVTAAGYGDQLAIVSHASDCLPSGDQVLDVMVFNISERAQSLSGHLLLTQSSQLSWFGFSDNGQLSSYDSRWMPLIRRAKRIPWATIPPRMRGQHIGAANVGVVPGTTSAGPPCWSCRWLRKIERK</sequence>
<dbReference type="EMBL" id="CM016553">
    <property type="protein sequence ID" value="TKW32146.1"/>
    <property type="molecule type" value="Genomic_DNA"/>
</dbReference>
<reference evidence="2" key="1">
    <citation type="submission" date="2019-03" db="EMBL/GenBank/DDBJ databases">
        <title>WGS assembly of Setaria viridis.</title>
        <authorList>
            <person name="Huang P."/>
            <person name="Jenkins J."/>
            <person name="Grimwood J."/>
            <person name="Barry K."/>
            <person name="Healey A."/>
            <person name="Mamidi S."/>
            <person name="Sreedasyam A."/>
            <person name="Shu S."/>
            <person name="Feldman M."/>
            <person name="Wu J."/>
            <person name="Yu Y."/>
            <person name="Chen C."/>
            <person name="Johnson J."/>
            <person name="Rokhsar D."/>
            <person name="Baxter I."/>
            <person name="Schmutz J."/>
            <person name="Brutnell T."/>
            <person name="Kellogg E."/>
        </authorList>
    </citation>
    <scope>NUCLEOTIDE SEQUENCE [LARGE SCALE GENOMIC DNA]</scope>
</reference>
<organism evidence="2 3">
    <name type="scientific">Setaria viridis</name>
    <name type="common">Green bristlegrass</name>
    <name type="synonym">Setaria italica subsp. viridis</name>
    <dbReference type="NCBI Taxonomy" id="4556"/>
    <lineage>
        <taxon>Eukaryota</taxon>
        <taxon>Viridiplantae</taxon>
        <taxon>Streptophyta</taxon>
        <taxon>Embryophyta</taxon>
        <taxon>Tracheophyta</taxon>
        <taxon>Spermatophyta</taxon>
        <taxon>Magnoliopsida</taxon>
        <taxon>Liliopsida</taxon>
        <taxon>Poales</taxon>
        <taxon>Poaceae</taxon>
        <taxon>PACMAD clade</taxon>
        <taxon>Panicoideae</taxon>
        <taxon>Panicodae</taxon>
        <taxon>Paniceae</taxon>
        <taxon>Cenchrinae</taxon>
        <taxon>Setaria</taxon>
    </lineage>
</organism>
<dbReference type="PANTHER" id="PTHR19932">
    <property type="entry name" value="WD REPEAT AND HMG-BOX DNA BINDING PROTEIN"/>
    <property type="match status" value="1"/>
</dbReference>
<feature type="domain" description="WDHD1/CFT4 second beta-propeller" evidence="1">
    <location>
        <begin position="2"/>
        <end position="85"/>
    </location>
</feature>
<dbReference type="GO" id="GO:0003682">
    <property type="term" value="F:chromatin binding"/>
    <property type="evidence" value="ECO:0007669"/>
    <property type="project" value="TreeGrafter"/>
</dbReference>
<keyword evidence="3" id="KW-1185">Reference proteome</keyword>
<dbReference type="GO" id="GO:0043596">
    <property type="term" value="C:nuclear replication fork"/>
    <property type="evidence" value="ECO:0007669"/>
    <property type="project" value="TreeGrafter"/>
</dbReference>
<name>A0A4V6DE74_SETVI</name>
<evidence type="ECO:0000313" key="3">
    <source>
        <dbReference type="Proteomes" id="UP000298652"/>
    </source>
</evidence>
<dbReference type="PANTHER" id="PTHR19932:SF10">
    <property type="entry name" value="WD REPEAT AND HMG-BOX DNA-BINDING PROTEIN 1"/>
    <property type="match status" value="1"/>
</dbReference>
<dbReference type="Pfam" id="PF12341">
    <property type="entry name" value="Mcl1_mid"/>
    <property type="match status" value="1"/>
</dbReference>
<dbReference type="InterPro" id="IPR022100">
    <property type="entry name" value="WDHD1/CFT4_beta-prop_2nd"/>
</dbReference>
<gene>
    <name evidence="2" type="ORF">SEVIR_2G150800v2</name>
</gene>